<dbReference type="PANTHER" id="PTHR43792">
    <property type="entry name" value="GNAT FAMILY, PUTATIVE (AFU_ORTHOLOGUE AFUA_3G00765)-RELATED-RELATED"/>
    <property type="match status" value="1"/>
</dbReference>
<dbReference type="Pfam" id="PF13302">
    <property type="entry name" value="Acetyltransf_3"/>
    <property type="match status" value="1"/>
</dbReference>
<evidence type="ECO:0000313" key="3">
    <source>
        <dbReference type="Proteomes" id="UP000294743"/>
    </source>
</evidence>
<evidence type="ECO:0000313" key="2">
    <source>
        <dbReference type="EMBL" id="TDW10461.1"/>
    </source>
</evidence>
<reference evidence="2 3" key="1">
    <citation type="submission" date="2019-03" db="EMBL/GenBank/DDBJ databases">
        <title>Genomic Encyclopedia of Type Strains, Phase IV (KMG-IV): sequencing the most valuable type-strain genomes for metagenomic binning, comparative biology and taxonomic classification.</title>
        <authorList>
            <person name="Goeker M."/>
        </authorList>
    </citation>
    <scope>NUCLEOTIDE SEQUENCE [LARGE SCALE GENOMIC DNA]</scope>
    <source>
        <strain evidence="2 3">DSM 28867</strain>
    </source>
</reference>
<dbReference type="AlphaFoldDB" id="A0A4V3G626"/>
<dbReference type="GO" id="GO:0016747">
    <property type="term" value="F:acyltransferase activity, transferring groups other than amino-acyl groups"/>
    <property type="evidence" value="ECO:0007669"/>
    <property type="project" value="InterPro"/>
</dbReference>
<dbReference type="EMBL" id="SODD01000056">
    <property type="protein sequence ID" value="TDW10461.1"/>
    <property type="molecule type" value="Genomic_DNA"/>
</dbReference>
<sequence length="285" mass="33160">MTNTTGITIQKTNENDLQNIQNLWNDGEVMKYVGFPNGLQISEESIHNWYMQSKQCQDNRQNHYSIYDKELGYCGEVAYFMMKDSTLAALDIKLVPTARGKGIAYEAITYAINQAFQAGSSLVWVDPHPDNQKAIVLYVRLGFQRNEMPERVKAFEDVENMQHVPVYMELTRENWPSRIYHMLPKAVYESCKDQEFYTPEDYAQDGFIHFSLKDQLIRVAQACYSKYEEMLIFEVIVNDEIRKSLKMEGLEGEVFPHLYMPLPLANVQSIHRIYKDANGQFALDF</sequence>
<keyword evidence="2" id="KW-0808">Transferase</keyword>
<protein>
    <submittedName>
        <fullName evidence="2">RimJ/RimL family protein N-acetyltransferase</fullName>
    </submittedName>
</protein>
<dbReference type="Gene3D" id="3.40.630.30">
    <property type="match status" value="1"/>
</dbReference>
<dbReference type="Pfam" id="PF06108">
    <property type="entry name" value="DUF952"/>
    <property type="match status" value="1"/>
</dbReference>
<evidence type="ECO:0000259" key="1">
    <source>
        <dbReference type="PROSITE" id="PS51186"/>
    </source>
</evidence>
<dbReference type="Proteomes" id="UP000294743">
    <property type="component" value="Unassembled WGS sequence"/>
</dbReference>
<keyword evidence="3" id="KW-1185">Reference proteome</keyword>
<dbReference type="InterPro" id="IPR016181">
    <property type="entry name" value="Acyl_CoA_acyltransferase"/>
</dbReference>
<name>A0A4V3G626_9FIRM</name>
<dbReference type="InterPro" id="IPR000182">
    <property type="entry name" value="GNAT_dom"/>
</dbReference>
<dbReference type="PROSITE" id="PS51186">
    <property type="entry name" value="GNAT"/>
    <property type="match status" value="1"/>
</dbReference>
<dbReference type="Gene3D" id="3.20.170.20">
    <property type="entry name" value="Protein of unknown function DUF952"/>
    <property type="match status" value="1"/>
</dbReference>
<dbReference type="RefSeq" id="WP_134171254.1">
    <property type="nucleotide sequence ID" value="NZ_SODD01000056.1"/>
</dbReference>
<accession>A0A4V3G626</accession>
<dbReference type="InterPro" id="IPR051531">
    <property type="entry name" value="N-acetyltransferase"/>
</dbReference>
<proteinExistence type="predicted"/>
<comment type="caution">
    <text evidence="2">The sequence shown here is derived from an EMBL/GenBank/DDBJ whole genome shotgun (WGS) entry which is preliminary data.</text>
</comment>
<feature type="domain" description="N-acetyltransferase" evidence="1">
    <location>
        <begin position="7"/>
        <end position="173"/>
    </location>
</feature>
<dbReference type="OrthoDB" id="9795206at2"/>
<gene>
    <name evidence="2" type="ORF">EDD63_1562</name>
</gene>
<dbReference type="SUPFAM" id="SSF55729">
    <property type="entry name" value="Acyl-CoA N-acyltransferases (Nat)"/>
    <property type="match status" value="1"/>
</dbReference>
<organism evidence="2 3">
    <name type="scientific">Breznakia blatticola</name>
    <dbReference type="NCBI Taxonomy" id="1754012"/>
    <lineage>
        <taxon>Bacteria</taxon>
        <taxon>Bacillati</taxon>
        <taxon>Bacillota</taxon>
        <taxon>Erysipelotrichia</taxon>
        <taxon>Erysipelotrichales</taxon>
        <taxon>Erysipelotrichaceae</taxon>
        <taxon>Breznakia</taxon>
    </lineage>
</organism>
<dbReference type="InterPro" id="IPR009297">
    <property type="entry name" value="DUF952"/>
</dbReference>
<dbReference type="SUPFAM" id="SSF56399">
    <property type="entry name" value="ADP-ribosylation"/>
    <property type="match status" value="1"/>
</dbReference>